<evidence type="ECO:0000313" key="1">
    <source>
        <dbReference type="EMBL" id="KAF1935210.1"/>
    </source>
</evidence>
<sequence>MGIYDAAAFVPKLEANGLNFWKWDAAVAIGAKTKPDLPTRAGWIPDAELLDMSTIDINNNNDQDKLVRRAAFDLDWQMGLG</sequence>
<accession>A0A6A5S6J2</accession>
<gene>
    <name evidence="1" type="ORF">EJ02DRAFT_428649</name>
</gene>
<keyword evidence="2" id="KW-1185">Reference proteome</keyword>
<name>A0A6A5S6J2_9PLEO</name>
<organism evidence="1 2">
    <name type="scientific">Clathrospora elynae</name>
    <dbReference type="NCBI Taxonomy" id="706981"/>
    <lineage>
        <taxon>Eukaryota</taxon>
        <taxon>Fungi</taxon>
        <taxon>Dikarya</taxon>
        <taxon>Ascomycota</taxon>
        <taxon>Pezizomycotina</taxon>
        <taxon>Dothideomycetes</taxon>
        <taxon>Pleosporomycetidae</taxon>
        <taxon>Pleosporales</taxon>
        <taxon>Diademaceae</taxon>
        <taxon>Clathrospora</taxon>
    </lineage>
</organism>
<proteinExistence type="predicted"/>
<reference evidence="1" key="1">
    <citation type="journal article" date="2020" name="Stud. Mycol.">
        <title>101 Dothideomycetes genomes: a test case for predicting lifestyles and emergence of pathogens.</title>
        <authorList>
            <person name="Haridas S."/>
            <person name="Albert R."/>
            <person name="Binder M."/>
            <person name="Bloem J."/>
            <person name="Labutti K."/>
            <person name="Salamov A."/>
            <person name="Andreopoulos B."/>
            <person name="Baker S."/>
            <person name="Barry K."/>
            <person name="Bills G."/>
            <person name="Bluhm B."/>
            <person name="Cannon C."/>
            <person name="Castanera R."/>
            <person name="Culley D."/>
            <person name="Daum C."/>
            <person name="Ezra D."/>
            <person name="Gonzalez J."/>
            <person name="Henrissat B."/>
            <person name="Kuo A."/>
            <person name="Liang C."/>
            <person name="Lipzen A."/>
            <person name="Lutzoni F."/>
            <person name="Magnuson J."/>
            <person name="Mondo S."/>
            <person name="Nolan M."/>
            <person name="Ohm R."/>
            <person name="Pangilinan J."/>
            <person name="Park H.-J."/>
            <person name="Ramirez L."/>
            <person name="Alfaro M."/>
            <person name="Sun H."/>
            <person name="Tritt A."/>
            <person name="Yoshinaga Y."/>
            <person name="Zwiers L.-H."/>
            <person name="Turgeon B."/>
            <person name="Goodwin S."/>
            <person name="Spatafora J."/>
            <person name="Crous P."/>
            <person name="Grigoriev I."/>
        </authorList>
    </citation>
    <scope>NUCLEOTIDE SEQUENCE</scope>
    <source>
        <strain evidence="1">CBS 161.51</strain>
    </source>
</reference>
<protein>
    <submittedName>
        <fullName evidence="1">Uncharacterized protein</fullName>
    </submittedName>
</protein>
<evidence type="ECO:0000313" key="2">
    <source>
        <dbReference type="Proteomes" id="UP000800038"/>
    </source>
</evidence>
<dbReference type="AlphaFoldDB" id="A0A6A5S6J2"/>
<dbReference type="EMBL" id="ML976299">
    <property type="protein sequence ID" value="KAF1935210.1"/>
    <property type="molecule type" value="Genomic_DNA"/>
</dbReference>
<dbReference type="Proteomes" id="UP000800038">
    <property type="component" value="Unassembled WGS sequence"/>
</dbReference>